<reference evidence="2 3" key="1">
    <citation type="journal article" date="2012" name="J. Bacteriol.">
        <title>Complete genome sequence of the hyperthermophilic cellulolytic Crenarchaeon 'Thermogladius cellulolyticus' 1633.</title>
        <authorList>
            <person name="Mardanov A.V."/>
            <person name="Kochetkova T.V."/>
            <person name="Beletsky A.V."/>
            <person name="Bonch-Osmolovskaya E.A."/>
            <person name="Ravin N.V."/>
            <person name="Skryabin K.G."/>
        </authorList>
    </citation>
    <scope>NUCLEOTIDE SEQUENCE [LARGE SCALE GENOMIC DNA]</scope>
    <source>
        <strain evidence="3">DSM 22663 / VKM B-2946 / 1633</strain>
    </source>
</reference>
<name>I3TDM9_THEC1</name>
<dbReference type="InParanoid" id="I3TDM9"/>
<dbReference type="Proteomes" id="UP000005270">
    <property type="component" value="Chromosome"/>
</dbReference>
<accession>I3TDM9</accession>
<feature type="transmembrane region" description="Helical" evidence="1">
    <location>
        <begin position="33"/>
        <end position="53"/>
    </location>
</feature>
<feature type="transmembrane region" description="Helical" evidence="1">
    <location>
        <begin position="7"/>
        <end position="27"/>
    </location>
</feature>
<keyword evidence="1" id="KW-1133">Transmembrane helix</keyword>
<dbReference type="EMBL" id="CP003531">
    <property type="protein sequence ID" value="AFK50867.1"/>
    <property type="molecule type" value="Genomic_DNA"/>
</dbReference>
<protein>
    <submittedName>
        <fullName evidence="2">Uncharacterized protein</fullName>
    </submittedName>
</protein>
<dbReference type="HOGENOM" id="CLU_1286402_0_0_2"/>
<dbReference type="eggNOG" id="arCOG11910">
    <property type="taxonomic scope" value="Archaea"/>
</dbReference>
<proteinExistence type="predicted"/>
<evidence type="ECO:0000313" key="2">
    <source>
        <dbReference type="EMBL" id="AFK50867.1"/>
    </source>
</evidence>
<dbReference type="KEGG" id="thg:TCELL_0442"/>
<dbReference type="AlphaFoldDB" id="I3TDM9"/>
<organism evidence="2 3">
    <name type="scientific">Thermogladius calderae (strain DSM 22663 / VKM B-2946 / 1633)</name>
    <dbReference type="NCBI Taxonomy" id="1184251"/>
    <lineage>
        <taxon>Archaea</taxon>
        <taxon>Thermoproteota</taxon>
        <taxon>Thermoprotei</taxon>
        <taxon>Desulfurococcales</taxon>
        <taxon>Desulfurococcaceae</taxon>
        <taxon>Thermogladius</taxon>
    </lineage>
</organism>
<keyword evidence="3" id="KW-1185">Reference proteome</keyword>
<evidence type="ECO:0000313" key="3">
    <source>
        <dbReference type="Proteomes" id="UP000005270"/>
    </source>
</evidence>
<dbReference type="STRING" id="1184251.TCELL_0442"/>
<gene>
    <name evidence="2" type="ordered locus">TCELL_0442</name>
</gene>
<keyword evidence="1" id="KW-0472">Membrane</keyword>
<evidence type="ECO:0000256" key="1">
    <source>
        <dbReference type="SAM" id="Phobius"/>
    </source>
</evidence>
<sequence length="214" mass="22571">MVAGLNIVVIASILIAYGVVTGSQPIIGMGASTAVIGVVLIFTSASTSESLLLSLKEYSLASTVAITSILQDADMLGVRPCYMRGSGGEEYVVFSKSAPHAVQKPGVGYADTPYIAFPISSVLADYDKLSTADLRSALCSNRGLCNNIALFEEEGSVRVVLFNLPPEFADLLKYPYNPLVGYVLAAVGRLKDRVVCLERVSLAGGNAEVFLRVG</sequence>
<keyword evidence="1" id="KW-0812">Transmembrane</keyword>